<accession>A0A0F9C496</accession>
<gene>
    <name evidence="1" type="ORF">LCGC14_2369660</name>
</gene>
<dbReference type="AlphaFoldDB" id="A0A0F9C496"/>
<sequence length="136" mass="15703">MVEKDVELDSSSEKQKLGPKVLSNIGLEDKDYMIANGEIKNLPADYESRPQIVQCIKQGRLKILETEEDNKETSRDITLDDKDISNFLNQNTRTVIKQLRINELSQKDLTKLLVAETKSKRRKDIIKFIKTLKEVI</sequence>
<protein>
    <submittedName>
        <fullName evidence="1">Uncharacterized protein</fullName>
    </submittedName>
</protein>
<evidence type="ECO:0000313" key="1">
    <source>
        <dbReference type="EMBL" id="KKL28985.1"/>
    </source>
</evidence>
<dbReference type="EMBL" id="LAZR01034899">
    <property type="protein sequence ID" value="KKL28985.1"/>
    <property type="molecule type" value="Genomic_DNA"/>
</dbReference>
<name>A0A0F9C496_9ZZZZ</name>
<reference evidence="1" key="1">
    <citation type="journal article" date="2015" name="Nature">
        <title>Complex archaea that bridge the gap between prokaryotes and eukaryotes.</title>
        <authorList>
            <person name="Spang A."/>
            <person name="Saw J.H."/>
            <person name="Jorgensen S.L."/>
            <person name="Zaremba-Niedzwiedzka K."/>
            <person name="Martijn J."/>
            <person name="Lind A.E."/>
            <person name="van Eijk R."/>
            <person name="Schleper C."/>
            <person name="Guy L."/>
            <person name="Ettema T.J."/>
        </authorList>
    </citation>
    <scope>NUCLEOTIDE SEQUENCE</scope>
</reference>
<comment type="caution">
    <text evidence="1">The sequence shown here is derived from an EMBL/GenBank/DDBJ whole genome shotgun (WGS) entry which is preliminary data.</text>
</comment>
<organism evidence="1">
    <name type="scientific">marine sediment metagenome</name>
    <dbReference type="NCBI Taxonomy" id="412755"/>
    <lineage>
        <taxon>unclassified sequences</taxon>
        <taxon>metagenomes</taxon>
        <taxon>ecological metagenomes</taxon>
    </lineage>
</organism>
<proteinExistence type="predicted"/>